<accession>A0A1U7JL65</accession>
<dbReference type="Gene3D" id="3.30.110.170">
    <property type="entry name" value="Protein of unknown function (DUF541), domain 1"/>
    <property type="match status" value="1"/>
</dbReference>
<dbReference type="EMBL" id="LVVZ01000005">
    <property type="protein sequence ID" value="OKL45455.1"/>
    <property type="molecule type" value="Genomic_DNA"/>
</dbReference>
<dbReference type="Proteomes" id="UP000185783">
    <property type="component" value="Unassembled WGS sequence"/>
</dbReference>
<keyword evidence="3" id="KW-1185">Reference proteome</keyword>
<reference evidence="2 3" key="1">
    <citation type="submission" date="2016-03" db="EMBL/GenBank/DDBJ databases">
        <title>Genome sequence of Nesiotobacter sp. nov., a moderately halophilic alphaproteobacterium isolated from the Yellow Sea, China.</title>
        <authorList>
            <person name="Zhang G."/>
            <person name="Zhang R."/>
        </authorList>
    </citation>
    <scope>NUCLEOTIDE SEQUENCE [LARGE SCALE GENOMIC DNA]</scope>
    <source>
        <strain evidence="2 3">WB1-6</strain>
    </source>
</reference>
<evidence type="ECO:0000256" key="1">
    <source>
        <dbReference type="SAM" id="SignalP"/>
    </source>
</evidence>
<dbReference type="RefSeq" id="WP_051268687.1">
    <property type="nucleotide sequence ID" value="NZ_LVVZ01000005.1"/>
</dbReference>
<name>A0A1U7JL65_9HYPH</name>
<keyword evidence="1" id="KW-0732">Signal</keyword>
<dbReference type="OrthoDB" id="9813144at2"/>
<evidence type="ECO:0000313" key="3">
    <source>
        <dbReference type="Proteomes" id="UP000185783"/>
    </source>
</evidence>
<dbReference type="AlphaFoldDB" id="A0A1U7JL65"/>
<feature type="signal peptide" evidence="1">
    <location>
        <begin position="1"/>
        <end position="28"/>
    </location>
</feature>
<dbReference type="Gene3D" id="3.30.70.2970">
    <property type="entry name" value="Protein of unknown function (DUF541), domain 2"/>
    <property type="match status" value="1"/>
</dbReference>
<gene>
    <name evidence="2" type="ORF">A3843_03805</name>
</gene>
<dbReference type="GO" id="GO:0006974">
    <property type="term" value="P:DNA damage response"/>
    <property type="evidence" value="ECO:0007669"/>
    <property type="project" value="TreeGrafter"/>
</dbReference>
<evidence type="ECO:0000313" key="2">
    <source>
        <dbReference type="EMBL" id="OKL45455.1"/>
    </source>
</evidence>
<dbReference type="PANTHER" id="PTHR34387">
    <property type="entry name" value="SLR1258 PROTEIN"/>
    <property type="match status" value="1"/>
</dbReference>
<dbReference type="PANTHER" id="PTHR34387:SF1">
    <property type="entry name" value="PERIPLASMIC IMMUNOGENIC PROTEIN"/>
    <property type="match status" value="1"/>
</dbReference>
<comment type="caution">
    <text evidence="2">The sequence shown here is derived from an EMBL/GenBank/DDBJ whole genome shotgun (WGS) entry which is preliminary data.</text>
</comment>
<evidence type="ECO:0008006" key="4">
    <source>
        <dbReference type="Google" id="ProtNLM"/>
    </source>
</evidence>
<dbReference type="InterPro" id="IPR007497">
    <property type="entry name" value="SIMPL/DUF541"/>
</dbReference>
<dbReference type="STRING" id="197461.A3843_03805"/>
<feature type="chain" id="PRO_5010553579" description="SIMPL domain-containing protein" evidence="1">
    <location>
        <begin position="29"/>
        <end position="244"/>
    </location>
</feature>
<dbReference type="Pfam" id="PF04402">
    <property type="entry name" value="SIMPL"/>
    <property type="match status" value="1"/>
</dbReference>
<proteinExistence type="predicted"/>
<sequence length="244" mass="25388">MSFTKLAGVGFSSLLALSVVTTTLPAMAQTDDTRTLTVSGVGTVNVVPDQAIVVSRVVTQNETAQAALSENSTKVQALIDEIEAAGIEKTAIQTSGFGINPIYDNSPEARQSGKAPEILAYRVTNGVEVKADDISKLGSLLTSMVEAGANSVGQISFVVSDPQAKMDEARTKAVADALRKAELYAKAAGQELGDVLSINESGSGNYPRPEVMYAARASMDSATPISAGEEQLSANVVLTFELAD</sequence>
<organism evidence="2 3">
    <name type="scientific">Pseudovibrio exalbescens</name>
    <dbReference type="NCBI Taxonomy" id="197461"/>
    <lineage>
        <taxon>Bacteria</taxon>
        <taxon>Pseudomonadati</taxon>
        <taxon>Pseudomonadota</taxon>
        <taxon>Alphaproteobacteria</taxon>
        <taxon>Hyphomicrobiales</taxon>
        <taxon>Stappiaceae</taxon>
        <taxon>Pseudovibrio</taxon>
    </lineage>
</organism>
<protein>
    <recommendedName>
        <fullName evidence="4">SIMPL domain-containing protein</fullName>
    </recommendedName>
</protein>
<dbReference type="InterPro" id="IPR052022">
    <property type="entry name" value="26kDa_periplasmic_antigen"/>
</dbReference>